<keyword evidence="4" id="KW-0410">Iron transport</keyword>
<dbReference type="InterPro" id="IPR039426">
    <property type="entry name" value="TonB-dep_rcpt-like"/>
</dbReference>
<dbReference type="InterPro" id="IPR037066">
    <property type="entry name" value="Plug_dom_sf"/>
</dbReference>
<reference evidence="16" key="1">
    <citation type="submission" date="2019-02" db="EMBL/GenBank/DDBJ databases">
        <authorList>
            <person name="Li S.-H."/>
        </authorList>
    </citation>
    <scope>NUCLEOTIDE SEQUENCE</scope>
    <source>
        <strain evidence="16">IMCC14734</strain>
    </source>
</reference>
<evidence type="ECO:0000256" key="1">
    <source>
        <dbReference type="ARBA" id="ARBA00004571"/>
    </source>
</evidence>
<keyword evidence="9 13" id="KW-0798">TonB box</keyword>
<keyword evidence="11 12" id="KW-0998">Cell outer membrane</keyword>
<comment type="similarity">
    <text evidence="12 13">Belongs to the TonB-dependent receptor family.</text>
</comment>
<evidence type="ECO:0000256" key="10">
    <source>
        <dbReference type="ARBA" id="ARBA00023136"/>
    </source>
</evidence>
<keyword evidence="8" id="KW-0406">Ion transport</keyword>
<gene>
    <name evidence="16" type="ORF">EYC98_19875</name>
</gene>
<evidence type="ECO:0000256" key="6">
    <source>
        <dbReference type="ARBA" id="ARBA00022729"/>
    </source>
</evidence>
<sequence length="674" mass="73444">MMRRASSGAIHLAPAFSPSLLYYSKNEDVMSFIKSVSSPLAGCLTLVSSLALSEASTNLEHVIVSGTRSEQASVAIPASIQVLTSEQIRLSGAPNLVQVLNAQAGIQIKDSIGNQGRGATIAMRGFGSNSSNNVLVMVDGRKLNNPSLAGPDLASIALKDIDRIEITQGSAGTLYGDQATGGVINVITRKSKDLAAHLEAAAGTDGYVSYEGAVSQTYDSGLSFRLSGEQTEADNFRDNNQSEYTNILANGAYENTRFSVFLEAQQIADDLRLPGSLSSGQIRDDRKQTFTPDDFSDRDTDVYRLGGSVNLFANWALLGEYNHREEDSKGWLGSSFTGKTQVETFDPRVTGEIDTANGPILITAGIDLEDSGYDSQTAFGGTDVSQEMQDVYVQIITPLTESLKLTLGARNSDFEAKNNIDADKFTGDITVYQIGLAWQVDNRSRLFLRRDESFRWANADENGFVIPTVDFLDAQESTSWELGGETRFNDVFLSAVFYYLKTDNEIAYDPSADGPFGPGTGANINLDESERTGVVLTSIWQATESLTVQLNYSYVDAEISSGTFEGNTLPEAAKSTANLVVSYQFDESWSFYTDAQYTGKLYASGDEANQGNEISDYTVLNANVRWDYQKFYANLRASNITGKKYNGFNGGVPPYDYNYPAPEETFQFTVGYNF</sequence>
<keyword evidence="17" id="KW-1185">Reference proteome</keyword>
<keyword evidence="2 12" id="KW-0813">Transport</keyword>
<comment type="subcellular location">
    <subcellularLocation>
        <location evidence="1 12">Cell outer membrane</location>
        <topology evidence="1 12">Multi-pass membrane protein</topology>
    </subcellularLocation>
</comment>
<keyword evidence="6" id="KW-0732">Signal</keyword>
<proteinExistence type="inferred from homology"/>
<dbReference type="CDD" id="cd01347">
    <property type="entry name" value="ligand_gated_channel"/>
    <property type="match status" value="1"/>
</dbReference>
<evidence type="ECO:0000256" key="12">
    <source>
        <dbReference type="PROSITE-ProRule" id="PRU01360"/>
    </source>
</evidence>
<dbReference type="SUPFAM" id="SSF56935">
    <property type="entry name" value="Porins"/>
    <property type="match status" value="1"/>
</dbReference>
<keyword evidence="16" id="KW-0675">Receptor</keyword>
<name>A0ABT3TLB7_9GAMM</name>
<evidence type="ECO:0000256" key="8">
    <source>
        <dbReference type="ARBA" id="ARBA00023065"/>
    </source>
</evidence>
<feature type="domain" description="TonB-dependent receptor plug" evidence="15">
    <location>
        <begin position="75"/>
        <end position="183"/>
    </location>
</feature>
<evidence type="ECO:0000259" key="14">
    <source>
        <dbReference type="Pfam" id="PF00593"/>
    </source>
</evidence>
<dbReference type="PANTHER" id="PTHR32552">
    <property type="entry name" value="FERRICHROME IRON RECEPTOR-RELATED"/>
    <property type="match status" value="1"/>
</dbReference>
<dbReference type="Proteomes" id="UP001143362">
    <property type="component" value="Unassembled WGS sequence"/>
</dbReference>
<accession>A0ABT3TLB7</accession>
<protein>
    <submittedName>
        <fullName evidence="16">TonB-dependent receptor</fullName>
    </submittedName>
</protein>
<dbReference type="InterPro" id="IPR000531">
    <property type="entry name" value="Beta-barrel_TonB"/>
</dbReference>
<evidence type="ECO:0000313" key="16">
    <source>
        <dbReference type="EMBL" id="MCX2983127.1"/>
    </source>
</evidence>
<dbReference type="InterPro" id="IPR036942">
    <property type="entry name" value="Beta-barrel_TonB_sf"/>
</dbReference>
<dbReference type="EMBL" id="SHNN01000005">
    <property type="protein sequence ID" value="MCX2983127.1"/>
    <property type="molecule type" value="Genomic_DNA"/>
</dbReference>
<evidence type="ECO:0000256" key="11">
    <source>
        <dbReference type="ARBA" id="ARBA00023237"/>
    </source>
</evidence>
<feature type="domain" description="TonB-dependent receptor-like beta-barrel" evidence="14">
    <location>
        <begin position="219"/>
        <end position="634"/>
    </location>
</feature>
<evidence type="ECO:0000313" key="17">
    <source>
        <dbReference type="Proteomes" id="UP001143362"/>
    </source>
</evidence>
<dbReference type="Gene3D" id="2.170.130.10">
    <property type="entry name" value="TonB-dependent receptor, plug domain"/>
    <property type="match status" value="1"/>
</dbReference>
<evidence type="ECO:0000256" key="13">
    <source>
        <dbReference type="RuleBase" id="RU003357"/>
    </source>
</evidence>
<dbReference type="InterPro" id="IPR012910">
    <property type="entry name" value="Plug_dom"/>
</dbReference>
<evidence type="ECO:0000256" key="5">
    <source>
        <dbReference type="ARBA" id="ARBA00022692"/>
    </source>
</evidence>
<evidence type="ECO:0000256" key="9">
    <source>
        <dbReference type="ARBA" id="ARBA00023077"/>
    </source>
</evidence>
<keyword evidence="10 12" id="KW-0472">Membrane</keyword>
<keyword evidence="7" id="KW-0408">Iron</keyword>
<evidence type="ECO:0000256" key="3">
    <source>
        <dbReference type="ARBA" id="ARBA00022452"/>
    </source>
</evidence>
<keyword evidence="3 12" id="KW-1134">Transmembrane beta strand</keyword>
<dbReference type="Gene3D" id="2.40.170.20">
    <property type="entry name" value="TonB-dependent receptor, beta-barrel domain"/>
    <property type="match status" value="1"/>
</dbReference>
<dbReference type="PANTHER" id="PTHR32552:SF89">
    <property type="entry name" value="CATECHOLATE SIDEROPHORE RECEPTOR FIU"/>
    <property type="match status" value="1"/>
</dbReference>
<comment type="caution">
    <text evidence="16">The sequence shown here is derived from an EMBL/GenBank/DDBJ whole genome shotgun (WGS) entry which is preliminary data.</text>
</comment>
<organism evidence="16 17">
    <name type="scientific">Candidatus Litorirhabdus singularis</name>
    <dbReference type="NCBI Taxonomy" id="2518993"/>
    <lineage>
        <taxon>Bacteria</taxon>
        <taxon>Pseudomonadati</taxon>
        <taxon>Pseudomonadota</taxon>
        <taxon>Gammaproteobacteria</taxon>
        <taxon>Cellvibrionales</taxon>
        <taxon>Halieaceae</taxon>
        <taxon>Candidatus Litorirhabdus</taxon>
    </lineage>
</organism>
<evidence type="ECO:0000256" key="4">
    <source>
        <dbReference type="ARBA" id="ARBA00022496"/>
    </source>
</evidence>
<dbReference type="PROSITE" id="PS52016">
    <property type="entry name" value="TONB_DEPENDENT_REC_3"/>
    <property type="match status" value="1"/>
</dbReference>
<evidence type="ECO:0000256" key="7">
    <source>
        <dbReference type="ARBA" id="ARBA00023004"/>
    </source>
</evidence>
<dbReference type="Pfam" id="PF00593">
    <property type="entry name" value="TonB_dep_Rec_b-barrel"/>
    <property type="match status" value="1"/>
</dbReference>
<evidence type="ECO:0000259" key="15">
    <source>
        <dbReference type="Pfam" id="PF07715"/>
    </source>
</evidence>
<dbReference type="Pfam" id="PF07715">
    <property type="entry name" value="Plug"/>
    <property type="match status" value="1"/>
</dbReference>
<evidence type="ECO:0000256" key="2">
    <source>
        <dbReference type="ARBA" id="ARBA00022448"/>
    </source>
</evidence>
<keyword evidence="5 12" id="KW-0812">Transmembrane</keyword>